<feature type="compositionally biased region" description="Low complexity" evidence="1">
    <location>
        <begin position="59"/>
        <end position="69"/>
    </location>
</feature>
<comment type="caution">
    <text evidence="2">The sequence shown here is derived from an EMBL/GenBank/DDBJ whole genome shotgun (WGS) entry which is preliminary data.</text>
</comment>
<dbReference type="Proteomes" id="UP000696485">
    <property type="component" value="Unassembled WGS sequence"/>
</dbReference>
<feature type="region of interest" description="Disordered" evidence="1">
    <location>
        <begin position="39"/>
        <end position="101"/>
    </location>
</feature>
<feature type="region of interest" description="Disordered" evidence="1">
    <location>
        <begin position="14"/>
        <end position="33"/>
    </location>
</feature>
<evidence type="ECO:0000313" key="3">
    <source>
        <dbReference type="Proteomes" id="UP000696485"/>
    </source>
</evidence>
<proteinExistence type="predicted"/>
<protein>
    <submittedName>
        <fullName evidence="2">Uncharacterized protein</fullName>
    </submittedName>
</protein>
<dbReference type="AlphaFoldDB" id="A0A9P5SIS9"/>
<organism evidence="2 3">
    <name type="scientific">Podila minutissima</name>
    <dbReference type="NCBI Taxonomy" id="64525"/>
    <lineage>
        <taxon>Eukaryota</taxon>
        <taxon>Fungi</taxon>
        <taxon>Fungi incertae sedis</taxon>
        <taxon>Mucoromycota</taxon>
        <taxon>Mortierellomycotina</taxon>
        <taxon>Mortierellomycetes</taxon>
        <taxon>Mortierellales</taxon>
        <taxon>Mortierellaceae</taxon>
        <taxon>Podila</taxon>
    </lineage>
</organism>
<dbReference type="EMBL" id="JAAAUY010000373">
    <property type="protein sequence ID" value="KAF9330746.1"/>
    <property type="molecule type" value="Genomic_DNA"/>
</dbReference>
<evidence type="ECO:0000313" key="2">
    <source>
        <dbReference type="EMBL" id="KAF9330746.1"/>
    </source>
</evidence>
<name>A0A9P5SIS9_9FUNG</name>
<accession>A0A9P5SIS9</accession>
<gene>
    <name evidence="2" type="ORF">BG006_006323</name>
</gene>
<feature type="compositionally biased region" description="Low complexity" evidence="1">
    <location>
        <begin position="18"/>
        <end position="29"/>
    </location>
</feature>
<feature type="region of interest" description="Disordered" evidence="1">
    <location>
        <begin position="132"/>
        <end position="157"/>
    </location>
</feature>
<keyword evidence="3" id="KW-1185">Reference proteome</keyword>
<evidence type="ECO:0000256" key="1">
    <source>
        <dbReference type="SAM" id="MobiDB-lite"/>
    </source>
</evidence>
<sequence>MVLAHLHPWGLIPTSGCKTPSSSTTAKSTVRPPIVRSTSYSAVSYSPKSTHVEAHNQGSRRSISTAISIPSPPPTPLRNQSSDHTSRGLFSPPDTDNTSYFHHHDITASQTQLNSSSAPSAMSPLQATMSSLSGSLSLTTPDDEDAQMSLPTTGFTFSSNIAEEGAKEERDSYTFFLTTMEEDRWKSISTVRSTYFFDGIGRGGGFLAIPHLASHGNAKTNVICRLLEAWLTKKLVEPTISDSIPVLEDNIQSSVQSIEQHLQENAKVWAMGISKTVVYIRCGHVFMLDSCCDDETIVHLGADEFYQDYPLFVDVEIKMHCDSNHARENQATEMLIAFQNVVSRNKDKANQPYVHRAVISLKRRSSVDGDVVPE</sequence>
<feature type="compositionally biased region" description="Polar residues" evidence="1">
    <location>
        <begin position="39"/>
        <end position="49"/>
    </location>
</feature>
<reference evidence="2" key="1">
    <citation type="journal article" date="2020" name="Fungal Divers.">
        <title>Resolving the Mortierellaceae phylogeny through synthesis of multi-gene phylogenetics and phylogenomics.</title>
        <authorList>
            <person name="Vandepol N."/>
            <person name="Liber J."/>
            <person name="Desiro A."/>
            <person name="Na H."/>
            <person name="Kennedy M."/>
            <person name="Barry K."/>
            <person name="Grigoriev I.V."/>
            <person name="Miller A.N."/>
            <person name="O'Donnell K."/>
            <person name="Stajich J.E."/>
            <person name="Bonito G."/>
        </authorList>
    </citation>
    <scope>NUCLEOTIDE SEQUENCE</scope>
    <source>
        <strain evidence="2">NVP1</strain>
    </source>
</reference>